<dbReference type="FunFam" id="3.30.230.10:FF:000080">
    <property type="entry name" value="Diphosphomevalonate decarboxylase"/>
    <property type="match status" value="1"/>
</dbReference>
<dbReference type="InterPro" id="IPR036554">
    <property type="entry name" value="GHMP_kinase_C_sf"/>
</dbReference>
<name>A0A182VZB5_9DIPT</name>
<dbReference type="InterPro" id="IPR029765">
    <property type="entry name" value="Mev_diP_decarb"/>
</dbReference>
<evidence type="ECO:0000256" key="8">
    <source>
        <dbReference type="ARBA" id="ARBA00034811"/>
    </source>
</evidence>
<evidence type="ECO:0000256" key="3">
    <source>
        <dbReference type="ARBA" id="ARBA00022593"/>
    </source>
</evidence>
<dbReference type="GO" id="GO:0019287">
    <property type="term" value="P:isopentenyl diphosphate biosynthetic process, mevalonate pathway"/>
    <property type="evidence" value="ECO:0007669"/>
    <property type="project" value="InterPro"/>
</dbReference>
<dbReference type="Pfam" id="PF22700">
    <property type="entry name" value="MVD-like_N"/>
    <property type="match status" value="1"/>
</dbReference>
<sequence>MEYKSSKMVNSLRLVLVIVCLVSIIPHIAARPSSVRHSKQLRLIDHLLRDRSATAGRTHQHHTPNHQQQRRSADYEDYYDADYKRVQQCYEDEDINELCQRWGKRDDDLILPINDSISVTLSTDHLRTKTTITAGPDVAKNVLRLNGVEESFDNPRIQRCLREVREKAKASGKCPNPEMLEWNIHVESENNFPTAAGLASSAAGYACFVYTLATLYGIESEELSGIARMGSGSACRSLYSGYVQWARGELADGSDSLAVQLAPASAWPDMHVLILVVSDRKKATASTQGMATSVKTSDLLKHRASVCVPERVELVQKAIAQKDFDTFGRIAMKDSNQFHAICLDTFPPCFYMNDVSRSIIRMVDQINKLAGENAPVKVAYSFDAGPNACLFLLEKDVAQVSAIVRRVFPFNECTATEYYKGIPNDEPAIEAVPSTVLESFAVEEPNLLRYIIHTKVGDGPKQLGSEMMESPVKQWRLLLYISGLRFRSYPSYYFPVFVLLQGLKKLRYDLKLRSLEFYLQPIPNVLFEQLQSDQLVNSEHTLFVSPTAFREYVVEREINWINLILRVAKSTEQAETQPGKSLVSIILNKQDVSLLCQIAPHPEVPLTALWVKENLVENLNERYTRSGERYWGRLQRIAEGQHLPAIVAKANIFIYQTPYDLSSDMVDFILGRYFETPRLLYRNHTYQVPLTERFLGNTFYTKNFAILAHMRALWFKCLNLDSTAGGFEMSGIVQKSLTTLQQTTTYNNFLLPEHFDGLHKRASCPFGLRKYYDSLRSSLQAYLKMENNGLVQNGIYPVFMLRGERGIGKMAVLRSVASVLGIPIYYADCSEIMTSISSQTETKLSSAFNKAKICEPLIICLENFEVFGVDNEGHEDQRITGSFQTELSTLFSRKYSHPVVVVALANQKESNTPKLTSLFLEVIQLHQPTTGERLELLRWISLSHRNRLPTRQLHKIAEQSQGFTLSDLELLYGNALEAWRRSKDTRVQLKHFLESLESMQSTFSDSLGAPKVPKVLWSEIGGLAKLKSEIQNSIGLPLRHKHLMGKNMRRSGILLYGPPGTGKTLIAKAVATECNLSFLSVQGPELLNMYVGQSEQNVREVFARARTASPCVLFLDELDSLAPNRGVSGDSGGVMDRVVSQMLSEMDGISKDPGQQIFILAATNRPDLIDPALLRPGRFDKLLYVGPSCSVDDKESVLRAVTGRFRLDTNLTLRTIAESLKQDMTGADMYSICSNAWLSAVRRTVKETIAGDTIEEGLSADQVIVTEEDFKEAIKKFIPSISPADMAYFNQLKGNFSA</sequence>
<dbReference type="Pfam" id="PF00004">
    <property type="entry name" value="AAA"/>
    <property type="match status" value="2"/>
</dbReference>
<keyword evidence="7" id="KW-0472">Membrane</keyword>
<dbReference type="GO" id="GO:0005829">
    <property type="term" value="C:cytosol"/>
    <property type="evidence" value="ECO:0007669"/>
    <property type="project" value="InterPro"/>
</dbReference>
<proteinExistence type="inferred from homology"/>
<dbReference type="InterPro" id="IPR003960">
    <property type="entry name" value="ATPase_AAA_CS"/>
</dbReference>
<dbReference type="Proteomes" id="UP000075920">
    <property type="component" value="Unassembled WGS sequence"/>
</dbReference>
<evidence type="ECO:0000256" key="6">
    <source>
        <dbReference type="ARBA" id="ARBA00022840"/>
    </source>
</evidence>
<evidence type="ECO:0000256" key="2">
    <source>
        <dbReference type="ARBA" id="ARBA00006914"/>
    </source>
</evidence>
<comment type="similarity">
    <text evidence="2">Belongs to the AAA ATPase family.</text>
</comment>
<dbReference type="InterPro" id="IPR003593">
    <property type="entry name" value="AAA+_ATPase"/>
</dbReference>
<evidence type="ECO:0000256" key="12">
    <source>
        <dbReference type="SAM" id="SignalP"/>
    </source>
</evidence>
<dbReference type="InterPro" id="IPR014721">
    <property type="entry name" value="Ribsml_uS5_D2-typ_fold_subgr"/>
</dbReference>
<evidence type="ECO:0000256" key="7">
    <source>
        <dbReference type="ARBA" id="ARBA00023136"/>
    </source>
</evidence>
<dbReference type="FunFam" id="3.40.50.300:FF:000109">
    <property type="entry name" value="Peroxisomal biogenesis factor 6"/>
    <property type="match status" value="1"/>
</dbReference>
<organism evidence="14 15">
    <name type="scientific">Anopheles minimus</name>
    <dbReference type="NCBI Taxonomy" id="112268"/>
    <lineage>
        <taxon>Eukaryota</taxon>
        <taxon>Metazoa</taxon>
        <taxon>Ecdysozoa</taxon>
        <taxon>Arthropoda</taxon>
        <taxon>Hexapoda</taxon>
        <taxon>Insecta</taxon>
        <taxon>Pterygota</taxon>
        <taxon>Neoptera</taxon>
        <taxon>Endopterygota</taxon>
        <taxon>Diptera</taxon>
        <taxon>Nematocera</taxon>
        <taxon>Culicoidea</taxon>
        <taxon>Culicidae</taxon>
        <taxon>Anophelinae</taxon>
        <taxon>Anopheles</taxon>
    </lineage>
</organism>
<dbReference type="InterPro" id="IPR053859">
    <property type="entry name" value="MVD-like_N"/>
</dbReference>
<dbReference type="GO" id="GO:0016558">
    <property type="term" value="P:protein import into peroxisome matrix"/>
    <property type="evidence" value="ECO:0007669"/>
    <property type="project" value="TreeGrafter"/>
</dbReference>
<dbReference type="PROSITE" id="PS00674">
    <property type="entry name" value="AAA"/>
    <property type="match status" value="1"/>
</dbReference>
<evidence type="ECO:0000256" key="11">
    <source>
        <dbReference type="SAM" id="MobiDB-lite"/>
    </source>
</evidence>
<dbReference type="SUPFAM" id="SSF54211">
    <property type="entry name" value="Ribosomal protein S5 domain 2-like"/>
    <property type="match status" value="1"/>
</dbReference>
<feature type="domain" description="AAA+ ATPase" evidence="13">
    <location>
        <begin position="1049"/>
        <end position="1189"/>
    </location>
</feature>
<dbReference type="GO" id="GO:0016887">
    <property type="term" value="F:ATP hydrolysis activity"/>
    <property type="evidence" value="ECO:0007669"/>
    <property type="project" value="InterPro"/>
</dbReference>
<evidence type="ECO:0000256" key="10">
    <source>
        <dbReference type="ARBA" id="ARBA00048778"/>
    </source>
</evidence>
<dbReference type="Gene3D" id="3.40.50.300">
    <property type="entry name" value="P-loop containing nucleotide triphosphate hydrolases"/>
    <property type="match status" value="2"/>
</dbReference>
<protein>
    <recommendedName>
        <fullName evidence="8">Peroxisomal ATPase PEX6</fullName>
    </recommendedName>
    <alternativeName>
        <fullName evidence="9">Peroxin-6</fullName>
    </alternativeName>
</protein>
<keyword evidence="12" id="KW-0732">Signal</keyword>
<dbReference type="GO" id="GO:0005524">
    <property type="term" value="F:ATP binding"/>
    <property type="evidence" value="ECO:0007669"/>
    <property type="project" value="UniProtKB-KW"/>
</dbReference>
<feature type="region of interest" description="Disordered" evidence="11">
    <location>
        <begin position="54"/>
        <end position="73"/>
    </location>
</feature>
<dbReference type="InterPro" id="IPR027417">
    <property type="entry name" value="P-loop_NTPase"/>
</dbReference>
<dbReference type="SUPFAM" id="SSF52540">
    <property type="entry name" value="P-loop containing nucleoside triphosphate hydrolases"/>
    <property type="match status" value="2"/>
</dbReference>
<dbReference type="FunFam" id="1.10.8.60:FF:000170">
    <property type="entry name" value="Uncharacterized protein, isoform A"/>
    <property type="match status" value="1"/>
</dbReference>
<dbReference type="InterPro" id="IPR020568">
    <property type="entry name" value="Ribosomal_Su5_D2-typ_SF"/>
</dbReference>
<keyword evidence="3" id="KW-0962">Peroxisome biogenesis</keyword>
<evidence type="ECO:0000256" key="9">
    <source>
        <dbReference type="ARBA" id="ARBA00034920"/>
    </source>
</evidence>
<evidence type="ECO:0000259" key="13">
    <source>
        <dbReference type="SMART" id="SM00382"/>
    </source>
</evidence>
<feature type="domain" description="AAA+ ATPase" evidence="13">
    <location>
        <begin position="795"/>
        <end position="929"/>
    </location>
</feature>
<comment type="subcellular location">
    <subcellularLocation>
        <location evidence="1">Membrane</location>
    </subcellularLocation>
</comment>
<dbReference type="NCBIfam" id="TIGR01240">
    <property type="entry name" value="mevDPdecarb"/>
    <property type="match status" value="1"/>
</dbReference>
<dbReference type="PANTHER" id="PTHR23077:SF9">
    <property type="entry name" value="PEROXISOMAL ATPASE PEX6"/>
    <property type="match status" value="1"/>
</dbReference>
<dbReference type="InterPro" id="IPR050168">
    <property type="entry name" value="AAA_ATPase_domain"/>
</dbReference>
<dbReference type="SUPFAM" id="SSF55060">
    <property type="entry name" value="GHMP Kinase, C-terminal domain"/>
    <property type="match status" value="1"/>
</dbReference>
<dbReference type="GO" id="GO:0005778">
    <property type="term" value="C:peroxisomal membrane"/>
    <property type="evidence" value="ECO:0007669"/>
    <property type="project" value="TreeGrafter"/>
</dbReference>
<dbReference type="VEuPathDB" id="VectorBase:AMIN003420"/>
<dbReference type="STRING" id="112268.A0A182VZB5"/>
<reference evidence="14" key="2">
    <citation type="submission" date="2020-05" db="UniProtKB">
        <authorList>
            <consortium name="EnsemblMetazoa"/>
        </authorList>
    </citation>
    <scope>IDENTIFICATION</scope>
    <source>
        <strain evidence="14">MINIMUS1</strain>
    </source>
</reference>
<keyword evidence="6" id="KW-0067">ATP-binding</keyword>
<dbReference type="Gene3D" id="3.30.230.10">
    <property type="match status" value="1"/>
</dbReference>
<keyword evidence="15" id="KW-1185">Reference proteome</keyword>
<accession>A0A182VZB5</accession>
<evidence type="ECO:0000256" key="1">
    <source>
        <dbReference type="ARBA" id="ARBA00004370"/>
    </source>
</evidence>
<dbReference type="Gene3D" id="1.10.8.60">
    <property type="match status" value="2"/>
</dbReference>
<dbReference type="PANTHER" id="PTHR23077">
    <property type="entry name" value="AAA-FAMILY ATPASE"/>
    <property type="match status" value="1"/>
</dbReference>
<evidence type="ECO:0000256" key="4">
    <source>
        <dbReference type="ARBA" id="ARBA00022741"/>
    </source>
</evidence>
<feature type="chain" id="PRO_5008140605" description="Peroxisomal ATPase PEX6" evidence="12">
    <location>
        <begin position="31"/>
        <end position="1298"/>
    </location>
</feature>
<dbReference type="InterPro" id="IPR003959">
    <property type="entry name" value="ATPase_AAA_core"/>
</dbReference>
<reference evidence="15" key="1">
    <citation type="submission" date="2013-03" db="EMBL/GenBank/DDBJ databases">
        <title>The Genome Sequence of Anopheles minimus MINIMUS1.</title>
        <authorList>
            <consortium name="The Broad Institute Genomics Platform"/>
            <person name="Neafsey D.E."/>
            <person name="Walton C."/>
            <person name="Walker B."/>
            <person name="Young S.K."/>
            <person name="Zeng Q."/>
            <person name="Gargeya S."/>
            <person name="Fitzgerald M."/>
            <person name="Haas B."/>
            <person name="Abouelleil A."/>
            <person name="Allen A.W."/>
            <person name="Alvarado L."/>
            <person name="Arachchi H.M."/>
            <person name="Berlin A.M."/>
            <person name="Chapman S.B."/>
            <person name="Gainer-Dewar J."/>
            <person name="Goldberg J."/>
            <person name="Griggs A."/>
            <person name="Gujja S."/>
            <person name="Hansen M."/>
            <person name="Howarth C."/>
            <person name="Imamovic A."/>
            <person name="Ireland A."/>
            <person name="Larimer J."/>
            <person name="McCowan C."/>
            <person name="Murphy C."/>
            <person name="Pearson M."/>
            <person name="Poon T.W."/>
            <person name="Priest M."/>
            <person name="Roberts A."/>
            <person name="Saif S."/>
            <person name="Shea T."/>
            <person name="Sisk P."/>
            <person name="Sykes S."/>
            <person name="Wortman J."/>
            <person name="Nusbaum C."/>
            <person name="Birren B."/>
        </authorList>
    </citation>
    <scope>NUCLEOTIDE SEQUENCE [LARGE SCALE GENOMIC DNA]</scope>
    <source>
        <strain evidence="15">MINIMUS1</strain>
    </source>
</reference>
<dbReference type="EnsemblMetazoa" id="AMIN003420-RA">
    <property type="protein sequence ID" value="AMIN003420-PA"/>
    <property type="gene ID" value="AMIN003420"/>
</dbReference>
<keyword evidence="4" id="KW-0547">Nucleotide-binding</keyword>
<dbReference type="SMART" id="SM00382">
    <property type="entry name" value="AAA"/>
    <property type="match status" value="2"/>
</dbReference>
<evidence type="ECO:0000256" key="5">
    <source>
        <dbReference type="ARBA" id="ARBA00022801"/>
    </source>
</evidence>
<dbReference type="FunFam" id="3.30.70.890:FF:000005">
    <property type="entry name" value="Diphosphomevalonate decarboxylase"/>
    <property type="match status" value="1"/>
</dbReference>
<dbReference type="GO" id="GO:0004163">
    <property type="term" value="F:diphosphomevalonate decarboxylase activity"/>
    <property type="evidence" value="ECO:0007669"/>
    <property type="project" value="InterPro"/>
</dbReference>
<dbReference type="Pfam" id="PF18376">
    <property type="entry name" value="MDD_C"/>
    <property type="match status" value="1"/>
</dbReference>
<dbReference type="Gene3D" id="3.30.70.890">
    <property type="entry name" value="GHMP kinase, C-terminal domain"/>
    <property type="match status" value="1"/>
</dbReference>
<feature type="signal peptide" evidence="12">
    <location>
        <begin position="1"/>
        <end position="30"/>
    </location>
</feature>
<evidence type="ECO:0000313" key="14">
    <source>
        <dbReference type="EnsemblMetazoa" id="AMIN003420-PA"/>
    </source>
</evidence>
<comment type="catalytic activity">
    <reaction evidence="10">
        <text>ATP + H2O = ADP + phosphate + H(+)</text>
        <dbReference type="Rhea" id="RHEA:13065"/>
        <dbReference type="ChEBI" id="CHEBI:15377"/>
        <dbReference type="ChEBI" id="CHEBI:15378"/>
        <dbReference type="ChEBI" id="CHEBI:30616"/>
        <dbReference type="ChEBI" id="CHEBI:43474"/>
        <dbReference type="ChEBI" id="CHEBI:456216"/>
    </reaction>
    <physiologicalReaction direction="left-to-right" evidence="10">
        <dbReference type="Rhea" id="RHEA:13066"/>
    </physiologicalReaction>
</comment>
<dbReference type="InterPro" id="IPR041431">
    <property type="entry name" value="Mvd1_C"/>
</dbReference>
<evidence type="ECO:0000313" key="15">
    <source>
        <dbReference type="Proteomes" id="UP000075920"/>
    </source>
</evidence>
<keyword evidence="5" id="KW-0378">Hydrolase</keyword>